<feature type="region of interest" description="Disordered" evidence="7">
    <location>
        <begin position="555"/>
        <end position="577"/>
    </location>
</feature>
<dbReference type="Pfam" id="PF02042">
    <property type="entry name" value="RWP-RK"/>
    <property type="match status" value="1"/>
</dbReference>
<keyword evidence="5" id="KW-0804">Transcription</keyword>
<keyword evidence="4" id="KW-0238">DNA-binding</keyword>
<feature type="compositionally biased region" description="Low complexity" evidence="7">
    <location>
        <begin position="111"/>
        <end position="164"/>
    </location>
</feature>
<feature type="region of interest" description="Disordered" evidence="7">
    <location>
        <begin position="1"/>
        <end position="39"/>
    </location>
</feature>
<dbReference type="AlphaFoldDB" id="A0A292G4Q1"/>
<feature type="region of interest" description="Disordered" evidence="7">
    <location>
        <begin position="99"/>
        <end position="371"/>
    </location>
</feature>
<dbReference type="GO" id="GO:0003700">
    <property type="term" value="F:DNA-binding transcription factor activity"/>
    <property type="evidence" value="ECO:0007669"/>
    <property type="project" value="InterPro"/>
</dbReference>
<evidence type="ECO:0000259" key="8">
    <source>
        <dbReference type="PROSITE" id="PS51519"/>
    </source>
</evidence>
<reference evidence="9" key="1">
    <citation type="submission" date="2017-01" db="EMBL/GenBank/DDBJ databases">
        <title>Genome-wide characterization reveals evolution of meiosis, flagellar and RWP-RK genes in the asexual green algae Trebouxiophyceae.</title>
        <authorList>
            <person name="Ota S."/>
            <person name="Oshima K."/>
            <person name="Yamazaki T."/>
            <person name="Yu Z."/>
            <person name="Takeshita T."/>
            <person name="Bisova K."/>
            <person name="Zachleder V."/>
            <person name="Hattori M."/>
            <person name="Kawano S."/>
        </authorList>
    </citation>
    <scope>NUCLEOTIDE SEQUENCE</scope>
    <source>
        <strain evidence="9">NIES-2152</strain>
    </source>
</reference>
<feature type="region of interest" description="Disordered" evidence="7">
    <location>
        <begin position="602"/>
        <end position="660"/>
    </location>
</feature>
<keyword evidence="6" id="KW-0539">Nucleus</keyword>
<keyword evidence="3" id="KW-0175">Coiled coil</keyword>
<feature type="domain" description="RWP-RK" evidence="8">
    <location>
        <begin position="23"/>
        <end position="110"/>
    </location>
</feature>
<evidence type="ECO:0000256" key="5">
    <source>
        <dbReference type="ARBA" id="ARBA00023163"/>
    </source>
</evidence>
<organism evidence="9">
    <name type="scientific">Parachlorella kessleri</name>
    <name type="common">Green alga</name>
    <name type="synonym">Chlorella kessleri</name>
    <dbReference type="NCBI Taxonomy" id="3074"/>
    <lineage>
        <taxon>Eukaryota</taxon>
        <taxon>Viridiplantae</taxon>
        <taxon>Chlorophyta</taxon>
        <taxon>core chlorophytes</taxon>
        <taxon>Trebouxiophyceae</taxon>
        <taxon>Chlorellales</taxon>
        <taxon>Chlorellaceae</taxon>
        <taxon>Parachlorella</taxon>
    </lineage>
</organism>
<evidence type="ECO:0000256" key="6">
    <source>
        <dbReference type="ARBA" id="ARBA00023242"/>
    </source>
</evidence>
<evidence type="ECO:0000256" key="7">
    <source>
        <dbReference type="SAM" id="MobiDB-lite"/>
    </source>
</evidence>
<feature type="compositionally biased region" description="Low complexity" evidence="7">
    <location>
        <begin position="178"/>
        <end position="194"/>
    </location>
</feature>
<dbReference type="EMBL" id="LC214367">
    <property type="protein sequence ID" value="BBA57677.1"/>
    <property type="molecule type" value="mRNA"/>
</dbReference>
<evidence type="ECO:0000256" key="2">
    <source>
        <dbReference type="ARBA" id="ARBA00023015"/>
    </source>
</evidence>
<feature type="compositionally biased region" description="Polar residues" evidence="7">
    <location>
        <begin position="224"/>
        <end position="234"/>
    </location>
</feature>
<dbReference type="InterPro" id="IPR003035">
    <property type="entry name" value="RWP-RK_dom"/>
</dbReference>
<feature type="compositionally biased region" description="Polar residues" evidence="7">
    <location>
        <begin position="290"/>
        <end position="300"/>
    </location>
</feature>
<dbReference type="PROSITE" id="PS51519">
    <property type="entry name" value="RWP_RK"/>
    <property type="match status" value="1"/>
</dbReference>
<dbReference type="InterPro" id="IPR044607">
    <property type="entry name" value="RKD-like"/>
</dbReference>
<feature type="compositionally biased region" description="Low complexity" evidence="7">
    <location>
        <begin position="255"/>
        <end position="270"/>
    </location>
</feature>
<feature type="compositionally biased region" description="Gly residues" evidence="7">
    <location>
        <begin position="165"/>
        <end position="177"/>
    </location>
</feature>
<evidence type="ECO:0000256" key="1">
    <source>
        <dbReference type="ARBA" id="ARBA00004049"/>
    </source>
</evidence>
<comment type="function">
    <text evidence="1">Putative transcription factor.</text>
</comment>
<dbReference type="GO" id="GO:0003677">
    <property type="term" value="F:DNA binding"/>
    <property type="evidence" value="ECO:0007669"/>
    <property type="project" value="UniProtKB-KW"/>
</dbReference>
<sequence>MGNSPSDSAGPGQEKASDIAAGQSQKKTRRKKSRAGVLASDITQEDLAKWFHLPAEEACAKLGVSLTVLKRVCRKFGIKRWPFRKVKSLERLIDHLNSSLPPGGPVPSPAPSLSGGSPGSHTPGSSPHASTAPAIAAMTAEQAVQQLSSLLRRQQPQQPAQRPGSGTGPGSGGGAGGTSQSQLSVLPGQQQGQEQQRRAGGHSPDAKGVPLKEPAPVARPPMQRQPSQLSQTALTGPGAQQRQQQQQEAARKEQPQPQQSRAQQQQQQQQEQEEEQGQQEEGLQRLPSRLPSTPASSLRTSAIDMLIIAAESQEEQQHPSAATYTEEELEEGEVLPADSQRQAHPPLAAEPQLQSQQQHQHQLGHEGVDTGVTPSCDTLALPHHAALVHPRPTKPVSVKHLVMAKWVQELAVRNQDKPGLGMPPAPHEGQGAGAADDLPAGLVEAGAPAQDGSCEMERLPTFGWDATLAAAGHAERRPCCASAERASHASAFSFPAQHAEHAQHEAAPAAGKAAPIGRAQSLVIQPGPRHPVKVVMRKAASTSLQQLPSGARLLREHAQHHDSRRAQRAGSCGLPTPLAAVQGPADAGAGAEAYGAVLKRRPDAADDAAAPQLQPQRPAKRPRSGEAPAQSVEPGEEAESSPTSEAAGPAPLAPAGSVQAPSAALSAPALPPLPPLAARDEPLHSLAHPLNPFWQSPATESTLHPFLPMPGFSLPGSLYASPVASALYPAGVMYSAGTLPAAPAAQPAQQVQQLLQLLVVLSQHQAAQQEATQPAQQLLRGTTGSGSLATPAGACPASMAGQTALQQQVQRGVPMPAQVAPAAATDDVRAAHVAQRAQLKELLRHIAAGRRVTDVPQELALYCLQRYARKLGFSLTQAVLDRLPVKQEEVGAHGSLGSESVSPPRAQQDPQQKQQQQDCQEAH</sequence>
<proteinExistence type="evidence at transcript level"/>
<accession>A0A292G4Q1</accession>
<dbReference type="PANTHER" id="PTHR46373">
    <property type="entry name" value="PROTEIN RKD4"/>
    <property type="match status" value="1"/>
</dbReference>
<feature type="compositionally biased region" description="Basic and acidic residues" evidence="7">
    <location>
        <begin position="555"/>
        <end position="565"/>
    </location>
</feature>
<feature type="compositionally biased region" description="Low complexity" evidence="7">
    <location>
        <begin position="607"/>
        <end position="617"/>
    </location>
</feature>
<protein>
    <submittedName>
        <fullName evidence="9">RWP-RK transcription factor</fullName>
    </submittedName>
</protein>
<gene>
    <name evidence="9" type="primary">PkRWP4</name>
</gene>
<evidence type="ECO:0000256" key="3">
    <source>
        <dbReference type="ARBA" id="ARBA00023054"/>
    </source>
</evidence>
<keyword evidence="2" id="KW-0805">Transcription regulation</keyword>
<feature type="compositionally biased region" description="Low complexity" evidence="7">
    <location>
        <begin position="640"/>
        <end position="660"/>
    </location>
</feature>
<feature type="region of interest" description="Disordered" evidence="7">
    <location>
        <begin position="890"/>
        <end position="923"/>
    </location>
</feature>
<evidence type="ECO:0000313" key="9">
    <source>
        <dbReference type="EMBL" id="BBA57677.1"/>
    </source>
</evidence>
<feature type="compositionally biased region" description="Low complexity" evidence="7">
    <location>
        <begin position="352"/>
        <end position="361"/>
    </location>
</feature>
<evidence type="ECO:0000256" key="4">
    <source>
        <dbReference type="ARBA" id="ARBA00023125"/>
    </source>
</evidence>
<dbReference type="PANTHER" id="PTHR46373:SF2">
    <property type="entry name" value="RWP-RK DOMAIN-CONTAINING PROTEIN"/>
    <property type="match status" value="1"/>
</dbReference>
<name>A0A292G4Q1_PARKE</name>
<feature type="compositionally biased region" description="Low complexity" evidence="7">
    <location>
        <begin position="907"/>
        <end position="923"/>
    </location>
</feature>